<protein>
    <recommendedName>
        <fullName evidence="1">ABM domain-containing protein</fullName>
    </recommendedName>
</protein>
<dbReference type="SUPFAM" id="SSF54909">
    <property type="entry name" value="Dimeric alpha+beta barrel"/>
    <property type="match status" value="1"/>
</dbReference>
<dbReference type="InterPro" id="IPR007138">
    <property type="entry name" value="ABM_dom"/>
</dbReference>
<proteinExistence type="predicted"/>
<evidence type="ECO:0000313" key="3">
    <source>
        <dbReference type="Proteomes" id="UP001209570"/>
    </source>
</evidence>
<sequence length="111" mass="13159">MVLNRLPKNTIKVISERVMSRGYEPAVARLMETVKNKVRQQPGLVKVETFSQVDDEHKYVVFSEWRTQEDYERWVNSTEFKDCTQQINQLLDVPGKRTRIFRAPNDDIFLL</sequence>
<evidence type="ECO:0000313" key="2">
    <source>
        <dbReference type="EMBL" id="KAJ0404001.1"/>
    </source>
</evidence>
<dbReference type="InterPro" id="IPR011008">
    <property type="entry name" value="Dimeric_a/b-barrel"/>
</dbReference>
<dbReference type="Proteomes" id="UP001209570">
    <property type="component" value="Unassembled WGS sequence"/>
</dbReference>
<reference evidence="2" key="1">
    <citation type="submission" date="2021-12" db="EMBL/GenBank/DDBJ databases">
        <title>Prjna785345.</title>
        <authorList>
            <person name="Rujirawat T."/>
            <person name="Krajaejun T."/>
        </authorList>
    </citation>
    <scope>NUCLEOTIDE SEQUENCE</scope>
    <source>
        <strain evidence="2">Pi057C3</strain>
    </source>
</reference>
<name>A0AAD5LKG1_PYTIN</name>
<dbReference type="EMBL" id="JAKCXM010000071">
    <property type="protein sequence ID" value="KAJ0404001.1"/>
    <property type="molecule type" value="Genomic_DNA"/>
</dbReference>
<dbReference type="AlphaFoldDB" id="A0AAD5LKG1"/>
<accession>A0AAD5LKG1</accession>
<dbReference type="PANTHER" id="PTHR34474:SF2">
    <property type="entry name" value="SIGNAL TRANSDUCTION PROTEIN TRAP"/>
    <property type="match status" value="1"/>
</dbReference>
<keyword evidence="3" id="KW-1185">Reference proteome</keyword>
<dbReference type="PROSITE" id="PS51725">
    <property type="entry name" value="ABM"/>
    <property type="match status" value="1"/>
</dbReference>
<dbReference type="Pfam" id="PF03992">
    <property type="entry name" value="ABM"/>
    <property type="match status" value="1"/>
</dbReference>
<dbReference type="PANTHER" id="PTHR34474">
    <property type="entry name" value="SIGNAL TRANSDUCTION PROTEIN TRAP"/>
    <property type="match status" value="1"/>
</dbReference>
<gene>
    <name evidence="2" type="ORF">P43SY_001395</name>
</gene>
<organism evidence="2 3">
    <name type="scientific">Pythium insidiosum</name>
    <name type="common">Pythiosis disease agent</name>
    <dbReference type="NCBI Taxonomy" id="114742"/>
    <lineage>
        <taxon>Eukaryota</taxon>
        <taxon>Sar</taxon>
        <taxon>Stramenopiles</taxon>
        <taxon>Oomycota</taxon>
        <taxon>Peronosporomycetes</taxon>
        <taxon>Pythiales</taxon>
        <taxon>Pythiaceae</taxon>
        <taxon>Pythium</taxon>
    </lineage>
</organism>
<dbReference type="Gene3D" id="3.30.70.100">
    <property type="match status" value="1"/>
</dbReference>
<feature type="domain" description="ABM" evidence="1">
    <location>
        <begin position="11"/>
        <end position="101"/>
    </location>
</feature>
<evidence type="ECO:0000259" key="1">
    <source>
        <dbReference type="PROSITE" id="PS51725"/>
    </source>
</evidence>
<dbReference type="InterPro" id="IPR050404">
    <property type="entry name" value="Heme-degrading_MO"/>
</dbReference>
<comment type="caution">
    <text evidence="2">The sequence shown here is derived from an EMBL/GenBank/DDBJ whole genome shotgun (WGS) entry which is preliminary data.</text>
</comment>